<sequence>MMRRRRLVKKRKPKEISFRRFIESLPRPHPDPQIEWHISLYHQYTNLKRKLEKMVEKPLLSSQDLDALGIVRGAEFQIDEAEPIDIEPRFFVMGSPSKAAGYIGRFEKRGEGWPCIDPQDICGRPLYYQHELSDVEPFSSVYSDILVDWVQDKDFGRVLTEDNPYWVKYRQRHWLPSMNTVHEYALHRSFIFKPSDDMFQNPDVSHSVAILEDTFKPDDSIRRSELLNALLFLRHNLSLRVWTTHHTFPLLAFSFYQGGGRILQMHWEYDHFHVRVSRHLNLISGDDTVPADGQLVIQWLLARPIGTTQFDDPQSEGPAGKEHDGQNEDAGTTSTLRINTAVEQSTDFERPSIA</sequence>
<feature type="compositionally biased region" description="Polar residues" evidence="1">
    <location>
        <begin position="329"/>
        <end position="345"/>
    </location>
</feature>
<evidence type="ECO:0000256" key="1">
    <source>
        <dbReference type="SAM" id="MobiDB-lite"/>
    </source>
</evidence>
<gene>
    <name evidence="2" type="ORF">PT974_04951</name>
</gene>
<name>A0ABR0SRX7_9HYPO</name>
<dbReference type="Proteomes" id="UP001338125">
    <property type="component" value="Unassembled WGS sequence"/>
</dbReference>
<comment type="caution">
    <text evidence="2">The sequence shown here is derived from an EMBL/GenBank/DDBJ whole genome shotgun (WGS) entry which is preliminary data.</text>
</comment>
<evidence type="ECO:0000313" key="2">
    <source>
        <dbReference type="EMBL" id="KAK5994476.1"/>
    </source>
</evidence>
<reference evidence="2 3" key="1">
    <citation type="submission" date="2024-01" db="EMBL/GenBank/DDBJ databases">
        <title>Complete genome of Cladobotryum mycophilum ATHUM6906.</title>
        <authorList>
            <person name="Christinaki A.C."/>
            <person name="Myridakis A.I."/>
            <person name="Kouvelis V.N."/>
        </authorList>
    </citation>
    <scope>NUCLEOTIDE SEQUENCE [LARGE SCALE GENOMIC DNA]</scope>
    <source>
        <strain evidence="2 3">ATHUM6906</strain>
    </source>
</reference>
<organism evidence="2 3">
    <name type="scientific">Cladobotryum mycophilum</name>
    <dbReference type="NCBI Taxonomy" id="491253"/>
    <lineage>
        <taxon>Eukaryota</taxon>
        <taxon>Fungi</taxon>
        <taxon>Dikarya</taxon>
        <taxon>Ascomycota</taxon>
        <taxon>Pezizomycotina</taxon>
        <taxon>Sordariomycetes</taxon>
        <taxon>Hypocreomycetidae</taxon>
        <taxon>Hypocreales</taxon>
        <taxon>Hypocreaceae</taxon>
        <taxon>Cladobotryum</taxon>
    </lineage>
</organism>
<accession>A0ABR0SRX7</accession>
<proteinExistence type="predicted"/>
<keyword evidence="3" id="KW-1185">Reference proteome</keyword>
<feature type="region of interest" description="Disordered" evidence="1">
    <location>
        <begin position="310"/>
        <end position="354"/>
    </location>
</feature>
<dbReference type="EMBL" id="JAVFKD010000010">
    <property type="protein sequence ID" value="KAK5994476.1"/>
    <property type="molecule type" value="Genomic_DNA"/>
</dbReference>
<evidence type="ECO:0000313" key="3">
    <source>
        <dbReference type="Proteomes" id="UP001338125"/>
    </source>
</evidence>
<protein>
    <submittedName>
        <fullName evidence="2">Uncharacterized protein</fullName>
    </submittedName>
</protein>